<reference evidence="2" key="1">
    <citation type="submission" date="2020-12" db="UniProtKB">
        <authorList>
            <consortium name="WormBaseParasite"/>
        </authorList>
    </citation>
    <scope>IDENTIFICATION</scope>
    <source>
        <strain evidence="2">MHco3</strain>
    </source>
</reference>
<proteinExistence type="predicted"/>
<name>A0A7I4YB50_HAECO</name>
<keyword evidence="1" id="KW-1185">Reference proteome</keyword>
<accession>A0A7I4YB50</accession>
<sequence length="110" mass="12186">MLSTDIGHNHLHHLLTKAARDPSVSSVVNTWPATPSVGRTHGRHTGQFRKQPLFHRRPVAAFKLQTCWHAGRIVRASKRERCDGGASYLLTALARDPSASNVVLSSDQFH</sequence>
<dbReference type="WBParaSite" id="HCON_00069810-00001">
    <property type="protein sequence ID" value="HCON_00069810-00001"/>
    <property type="gene ID" value="HCON_00069810"/>
</dbReference>
<evidence type="ECO:0000313" key="1">
    <source>
        <dbReference type="Proteomes" id="UP000025227"/>
    </source>
</evidence>
<organism evidence="1 2">
    <name type="scientific">Haemonchus contortus</name>
    <name type="common">Barber pole worm</name>
    <dbReference type="NCBI Taxonomy" id="6289"/>
    <lineage>
        <taxon>Eukaryota</taxon>
        <taxon>Metazoa</taxon>
        <taxon>Ecdysozoa</taxon>
        <taxon>Nematoda</taxon>
        <taxon>Chromadorea</taxon>
        <taxon>Rhabditida</taxon>
        <taxon>Rhabditina</taxon>
        <taxon>Rhabditomorpha</taxon>
        <taxon>Strongyloidea</taxon>
        <taxon>Trichostrongylidae</taxon>
        <taxon>Haemonchus</taxon>
    </lineage>
</organism>
<dbReference type="Proteomes" id="UP000025227">
    <property type="component" value="Unplaced"/>
</dbReference>
<protein>
    <submittedName>
        <fullName evidence="2">DUF1534 domain-containing protein</fullName>
    </submittedName>
</protein>
<dbReference type="AlphaFoldDB" id="A0A7I4YB50"/>
<evidence type="ECO:0000313" key="2">
    <source>
        <dbReference type="WBParaSite" id="HCON_00069810-00001"/>
    </source>
</evidence>